<gene>
    <name evidence="1" type="ORF">CURHAP_LOCUS18427</name>
</gene>
<accession>A0A6J5U993</accession>
<dbReference type="EMBL" id="CAEKDK010000003">
    <property type="protein sequence ID" value="CAB4271954.1"/>
    <property type="molecule type" value="Genomic_DNA"/>
</dbReference>
<sequence>MAKLGHGDAVKTLLEVGASWNALSLSNLFVGDFVMDTDHEKAYNILLSFSVVEIGTVAGGSGWQAIGGGGGGGGWSAVVGLFRCSNRTKVTQSHTNRNHAVYPKSKPPPIRTRPVTGGIGIGWCVIGNRCRQ</sequence>
<reference evidence="1 2" key="1">
    <citation type="submission" date="2020-05" db="EMBL/GenBank/DDBJ databases">
        <authorList>
            <person name="Campoy J."/>
            <person name="Schneeberger K."/>
            <person name="Spophaly S."/>
        </authorList>
    </citation>
    <scope>NUCLEOTIDE SEQUENCE [LARGE SCALE GENOMIC DNA]</scope>
    <source>
        <strain evidence="1">PruArmRojPasFocal</strain>
    </source>
</reference>
<dbReference type="Proteomes" id="UP000507222">
    <property type="component" value="Unassembled WGS sequence"/>
</dbReference>
<protein>
    <submittedName>
        <fullName evidence="1">Uncharacterized protein</fullName>
    </submittedName>
</protein>
<dbReference type="AlphaFoldDB" id="A0A6J5U993"/>
<proteinExistence type="predicted"/>
<evidence type="ECO:0000313" key="2">
    <source>
        <dbReference type="Proteomes" id="UP000507222"/>
    </source>
</evidence>
<evidence type="ECO:0000313" key="1">
    <source>
        <dbReference type="EMBL" id="CAB4271954.1"/>
    </source>
</evidence>
<name>A0A6J5U993_PRUAR</name>
<organism evidence="1 2">
    <name type="scientific">Prunus armeniaca</name>
    <name type="common">Apricot</name>
    <name type="synonym">Armeniaca vulgaris</name>
    <dbReference type="NCBI Taxonomy" id="36596"/>
    <lineage>
        <taxon>Eukaryota</taxon>
        <taxon>Viridiplantae</taxon>
        <taxon>Streptophyta</taxon>
        <taxon>Embryophyta</taxon>
        <taxon>Tracheophyta</taxon>
        <taxon>Spermatophyta</taxon>
        <taxon>Magnoliopsida</taxon>
        <taxon>eudicotyledons</taxon>
        <taxon>Gunneridae</taxon>
        <taxon>Pentapetalae</taxon>
        <taxon>rosids</taxon>
        <taxon>fabids</taxon>
        <taxon>Rosales</taxon>
        <taxon>Rosaceae</taxon>
        <taxon>Amygdaloideae</taxon>
        <taxon>Amygdaleae</taxon>
        <taxon>Prunus</taxon>
    </lineage>
</organism>